<dbReference type="EMBL" id="CP029353">
    <property type="protein sequence ID" value="AWK86704.1"/>
    <property type="molecule type" value="Genomic_DNA"/>
</dbReference>
<evidence type="ECO:0000313" key="1">
    <source>
        <dbReference type="EMBL" id="AWK86704.1"/>
    </source>
</evidence>
<proteinExistence type="predicted"/>
<dbReference type="Proteomes" id="UP000245629">
    <property type="component" value="Chromosome 2"/>
</dbReference>
<dbReference type="OrthoDB" id="7306815at2"/>
<gene>
    <name evidence="1" type="ORF">DEW08_11050</name>
</gene>
<keyword evidence="2" id="KW-1185">Reference proteome</keyword>
<dbReference type="KEGG" id="azz:DEW08_11050"/>
<accession>A0A2S2CQA3</accession>
<name>A0A2S2CQA3_9PROT</name>
<dbReference type="AlphaFoldDB" id="A0A2S2CQA3"/>
<evidence type="ECO:0000313" key="2">
    <source>
        <dbReference type="Proteomes" id="UP000245629"/>
    </source>
</evidence>
<sequence length="84" mass="9223">MQLIYAYPAEKGRGVEAEIVGVLRDRLGEVVQTGREERDAERGDRTDVFVTLEVEESGAETALNTLRAHPVVIDAAAHSFGERV</sequence>
<dbReference type="RefSeq" id="WP_109327113.1">
    <property type="nucleotide sequence ID" value="NZ_CP029353.1"/>
</dbReference>
<reference evidence="2" key="1">
    <citation type="submission" date="2018-05" db="EMBL/GenBank/DDBJ databases">
        <title>Azospirillum thermophila sp. nov., a novel isolated from hot spring.</title>
        <authorList>
            <person name="Zhao Z."/>
        </authorList>
    </citation>
    <scope>NUCLEOTIDE SEQUENCE [LARGE SCALE GENOMIC DNA]</scope>
    <source>
        <strain evidence="2">CFH 70021</strain>
    </source>
</reference>
<protein>
    <submittedName>
        <fullName evidence="1">Uncharacterized protein</fullName>
    </submittedName>
</protein>
<organism evidence="1 2">
    <name type="scientific">Azospirillum thermophilum</name>
    <dbReference type="NCBI Taxonomy" id="2202148"/>
    <lineage>
        <taxon>Bacteria</taxon>
        <taxon>Pseudomonadati</taxon>
        <taxon>Pseudomonadota</taxon>
        <taxon>Alphaproteobacteria</taxon>
        <taxon>Rhodospirillales</taxon>
        <taxon>Azospirillaceae</taxon>
        <taxon>Azospirillum</taxon>
    </lineage>
</organism>